<keyword evidence="4" id="KW-0597">Phosphoprotein</keyword>
<dbReference type="InterPro" id="IPR011006">
    <property type="entry name" value="CheY-like_superfamily"/>
</dbReference>
<dbReference type="PROSITE" id="PS50110">
    <property type="entry name" value="RESPONSE_REGULATORY"/>
    <property type="match status" value="1"/>
</dbReference>
<dbReference type="RefSeq" id="WP_095239038.1">
    <property type="nucleotide sequence ID" value="NZ_JARRUH010000010.1"/>
</dbReference>
<protein>
    <recommendedName>
        <fullName evidence="9">DNA-binding response regulator</fullName>
    </recommendedName>
</protein>
<dbReference type="PANTHER" id="PTHR43280:SF2">
    <property type="entry name" value="HTH-TYPE TRANSCRIPTIONAL REGULATOR EXSA"/>
    <property type="match status" value="1"/>
</dbReference>
<keyword evidence="2" id="KW-0238">DNA-binding</keyword>
<keyword evidence="3" id="KW-0804">Transcription</keyword>
<feature type="domain" description="HTH araC/xylS-type" evidence="5">
    <location>
        <begin position="433"/>
        <end position="531"/>
    </location>
</feature>
<dbReference type="CDD" id="cd17536">
    <property type="entry name" value="REC_YesN-like"/>
    <property type="match status" value="1"/>
</dbReference>
<evidence type="ECO:0000259" key="5">
    <source>
        <dbReference type="PROSITE" id="PS01124"/>
    </source>
</evidence>
<organism evidence="7 8">
    <name type="scientific">Shouchella clausii</name>
    <name type="common">Alkalihalobacillus clausii</name>
    <dbReference type="NCBI Taxonomy" id="79880"/>
    <lineage>
        <taxon>Bacteria</taxon>
        <taxon>Bacillati</taxon>
        <taxon>Bacillota</taxon>
        <taxon>Bacilli</taxon>
        <taxon>Bacillales</taxon>
        <taxon>Bacillaceae</taxon>
        <taxon>Shouchella</taxon>
    </lineage>
</organism>
<dbReference type="InterPro" id="IPR018060">
    <property type="entry name" value="HTH_AraC"/>
</dbReference>
<accession>A0A268RW10</accession>
<dbReference type="PRINTS" id="PR00032">
    <property type="entry name" value="HTHARAC"/>
</dbReference>
<evidence type="ECO:0000313" key="8">
    <source>
        <dbReference type="Proteomes" id="UP000216133"/>
    </source>
</evidence>
<reference evidence="7 8" key="1">
    <citation type="submission" date="2017-07" db="EMBL/GenBank/DDBJ databases">
        <title>Isolation and whole genome analysis of endospore-forming bacteria from heroin.</title>
        <authorList>
            <person name="Kalinowski J."/>
            <person name="Ahrens B."/>
            <person name="Al-Dilaimi A."/>
            <person name="Winkler A."/>
            <person name="Wibberg D."/>
            <person name="Schleenbecker U."/>
            <person name="Ruckert C."/>
            <person name="Wolfel R."/>
            <person name="Grass G."/>
        </authorList>
    </citation>
    <scope>NUCLEOTIDE SEQUENCE [LARGE SCALE GENOMIC DNA]</scope>
    <source>
        <strain evidence="7 8">7523-2</strain>
    </source>
</reference>
<dbReference type="GO" id="GO:0000160">
    <property type="term" value="P:phosphorelay signal transduction system"/>
    <property type="evidence" value="ECO:0007669"/>
    <property type="project" value="InterPro"/>
</dbReference>
<evidence type="ECO:0000259" key="6">
    <source>
        <dbReference type="PROSITE" id="PS50110"/>
    </source>
</evidence>
<evidence type="ECO:0008006" key="9">
    <source>
        <dbReference type="Google" id="ProtNLM"/>
    </source>
</evidence>
<dbReference type="PROSITE" id="PS00041">
    <property type="entry name" value="HTH_ARAC_FAMILY_1"/>
    <property type="match status" value="1"/>
</dbReference>
<evidence type="ECO:0000256" key="1">
    <source>
        <dbReference type="ARBA" id="ARBA00023015"/>
    </source>
</evidence>
<dbReference type="AlphaFoldDB" id="A0A268RW10"/>
<dbReference type="GO" id="GO:0003700">
    <property type="term" value="F:DNA-binding transcription factor activity"/>
    <property type="evidence" value="ECO:0007669"/>
    <property type="project" value="InterPro"/>
</dbReference>
<evidence type="ECO:0000256" key="4">
    <source>
        <dbReference type="PROSITE-ProRule" id="PRU00169"/>
    </source>
</evidence>
<dbReference type="SMART" id="SM00342">
    <property type="entry name" value="HTH_ARAC"/>
    <property type="match status" value="1"/>
</dbReference>
<proteinExistence type="predicted"/>
<feature type="modified residue" description="4-aspartylphosphate" evidence="4">
    <location>
        <position position="56"/>
    </location>
</feature>
<dbReference type="InterPro" id="IPR001789">
    <property type="entry name" value="Sig_transdc_resp-reg_receiver"/>
</dbReference>
<dbReference type="InterPro" id="IPR020449">
    <property type="entry name" value="Tscrpt_reg_AraC-type_HTH"/>
</dbReference>
<sequence length="533" mass="61692">MYKVMLVEDDYPVLELLSEATDWKKLGLTLQSTHENGVSALQYALHKEMPDILITDIGMPKMNGIELIKQMKEKNPAIQVSVLSCHSDYEFTRQALLLQVQDYLLKDTLRPEDFAAVLSELKRNIEQEQVKAKKETKLRQIAAQNQEVLKRDFLRRTVYQSTCKDEWYDEASSFGLDLRLSTYIPVFCFVQNYHVAKTSFCSDDQFAVSVSRLIGETLDAKVVHMPFSVKESFLLFPFHSNVKTDCYGIAMECISHIQAVIHSNFGVSLGFIFGEPLNNQDSFKSEIKRLLNSKDQRFYMKRGSIEKRKQEASGTEDVFTWYDNAIVEIRQLIIEGNHQQINTTVGKWVELLARNRYPCETVKEWVLKLIVDLKIKLQTLPFYYVKDTAEGLHEKLLAIDSLAELQVWLTHYFRFLLSAVAEGTSQPKRKEVLEALKYVYTHLEKKIMLEEVANHLFLNPSYFSRLFKKEVGETFVEHVTKAKINRAKELLEQTAEPVGKICERLGYDNQSYFIKVFKNHEGVTPIEYRGARA</sequence>
<dbReference type="SUPFAM" id="SSF52172">
    <property type="entry name" value="CheY-like"/>
    <property type="match status" value="1"/>
</dbReference>
<dbReference type="Gene3D" id="1.10.10.60">
    <property type="entry name" value="Homeodomain-like"/>
    <property type="match status" value="2"/>
</dbReference>
<dbReference type="PROSITE" id="PS01124">
    <property type="entry name" value="HTH_ARAC_FAMILY_2"/>
    <property type="match status" value="1"/>
</dbReference>
<dbReference type="PANTHER" id="PTHR43280">
    <property type="entry name" value="ARAC-FAMILY TRANSCRIPTIONAL REGULATOR"/>
    <property type="match status" value="1"/>
</dbReference>
<name>A0A268RW10_SHOCL</name>
<dbReference type="InterPro" id="IPR018062">
    <property type="entry name" value="HTH_AraC-typ_CS"/>
</dbReference>
<dbReference type="InterPro" id="IPR009057">
    <property type="entry name" value="Homeodomain-like_sf"/>
</dbReference>
<dbReference type="Pfam" id="PF12833">
    <property type="entry name" value="HTH_18"/>
    <property type="match status" value="1"/>
</dbReference>
<dbReference type="GO" id="GO:0043565">
    <property type="term" value="F:sequence-specific DNA binding"/>
    <property type="evidence" value="ECO:0007669"/>
    <property type="project" value="InterPro"/>
</dbReference>
<comment type="caution">
    <text evidence="7">The sequence shown here is derived from an EMBL/GenBank/DDBJ whole genome shotgun (WGS) entry which is preliminary data.</text>
</comment>
<gene>
    <name evidence="7" type="ORF">CHH61_18525</name>
</gene>
<evidence type="ECO:0000256" key="3">
    <source>
        <dbReference type="ARBA" id="ARBA00023163"/>
    </source>
</evidence>
<feature type="domain" description="Response regulatory" evidence="6">
    <location>
        <begin position="3"/>
        <end position="121"/>
    </location>
</feature>
<dbReference type="EMBL" id="NPBS01000109">
    <property type="protein sequence ID" value="PAF24455.1"/>
    <property type="molecule type" value="Genomic_DNA"/>
</dbReference>
<dbReference type="SUPFAM" id="SSF46689">
    <property type="entry name" value="Homeodomain-like"/>
    <property type="match status" value="2"/>
</dbReference>
<keyword evidence="1" id="KW-0805">Transcription regulation</keyword>
<dbReference type="SMART" id="SM00448">
    <property type="entry name" value="REC"/>
    <property type="match status" value="1"/>
</dbReference>
<evidence type="ECO:0000313" key="7">
    <source>
        <dbReference type="EMBL" id="PAF24455.1"/>
    </source>
</evidence>
<dbReference type="Gene3D" id="3.40.50.2300">
    <property type="match status" value="1"/>
</dbReference>
<dbReference type="Pfam" id="PF00072">
    <property type="entry name" value="Response_reg"/>
    <property type="match status" value="1"/>
</dbReference>
<dbReference type="Proteomes" id="UP000216133">
    <property type="component" value="Unassembled WGS sequence"/>
</dbReference>
<evidence type="ECO:0000256" key="2">
    <source>
        <dbReference type="ARBA" id="ARBA00023125"/>
    </source>
</evidence>